<protein>
    <submittedName>
        <fullName evidence="1">Uncharacterized protein</fullName>
    </submittedName>
</protein>
<dbReference type="Proteomes" id="UP001065298">
    <property type="component" value="Chromosome 14"/>
</dbReference>
<organism evidence="1 2">
    <name type="scientific">Fusarium keratoplasticum</name>
    <dbReference type="NCBI Taxonomy" id="1328300"/>
    <lineage>
        <taxon>Eukaryota</taxon>
        <taxon>Fungi</taxon>
        <taxon>Dikarya</taxon>
        <taxon>Ascomycota</taxon>
        <taxon>Pezizomycotina</taxon>
        <taxon>Sordariomycetes</taxon>
        <taxon>Hypocreomycetidae</taxon>
        <taxon>Hypocreales</taxon>
        <taxon>Nectriaceae</taxon>
        <taxon>Fusarium</taxon>
        <taxon>Fusarium solani species complex</taxon>
    </lineage>
</organism>
<reference evidence="1" key="1">
    <citation type="submission" date="2022-06" db="EMBL/GenBank/DDBJ databases">
        <title>Fusarium solani species complex genomes reveal bases of compartmentalisation and animal pathogenesis.</title>
        <authorList>
            <person name="Tsai I.J."/>
        </authorList>
    </citation>
    <scope>NUCLEOTIDE SEQUENCE</scope>
    <source>
        <strain evidence="1">Fu6.1</strain>
    </source>
</reference>
<evidence type="ECO:0000313" key="1">
    <source>
        <dbReference type="EMBL" id="KAI8648694.1"/>
    </source>
</evidence>
<dbReference type="EMBL" id="CM046516">
    <property type="protein sequence ID" value="KAI8648694.1"/>
    <property type="molecule type" value="Genomic_DNA"/>
</dbReference>
<evidence type="ECO:0000313" key="2">
    <source>
        <dbReference type="Proteomes" id="UP001065298"/>
    </source>
</evidence>
<name>A0ACC0QCC1_9HYPO</name>
<keyword evidence="2" id="KW-1185">Reference proteome</keyword>
<comment type="caution">
    <text evidence="1">The sequence shown here is derived from an EMBL/GenBank/DDBJ whole genome shotgun (WGS) entry which is preliminary data.</text>
</comment>
<gene>
    <name evidence="1" type="ORF">NCS57_01481600</name>
</gene>
<sequence length="527" mass="60396">MTREYLYYALSAVLTTYIVWTAAETYLSLTRTIYPTPLHHITRSSLAALLIPIAMALYNEAKYLSKMRTHNCSPCPVYLHSEPILGLDWLRLSLKALESNTLLETWQSTFKRVGNTFWVKAMGKWILMTNDPQNLKAILSTSFDDWPVAGPRLDAVLPILGPDSIFSSNGAKWHDSRAMMRPAFVRNQIADLACFERHVGRLLDIIPKNGETVDLQDLFYRMTMDSATDFMFGYSTNMLTDPSPEAVEFCKMFDYVNARSATRARLGIMALLDRDKKFAEGLRIVHQFVDNYVEKVRAEKKTPERGYVFLNEMMDSERSPLYIRSQLLSLILAGRDTTAGVLSSLFWVLARRPDVVKDLRKEILELDDRSPTWEVMKNLKYLNMVLKEALRLYAPVATMSRSAVRDTILPVGGGRDGTSPLFVPKGTAARWSLYSMQRREDLFGPDAEEFRPERWNDLRVLWEYVPFSGGPRICIGQQFALVQMSYVLVRLFQMFEGIEARDDRPMRHDMAITTKLANDLWVGLKKA</sequence>
<proteinExistence type="predicted"/>
<accession>A0ACC0QCC1</accession>